<feature type="signal peptide" evidence="1">
    <location>
        <begin position="1"/>
        <end position="25"/>
    </location>
</feature>
<name>A0ABY8BAN3_9BURK</name>
<proteinExistence type="predicted"/>
<evidence type="ECO:0000313" key="3">
    <source>
        <dbReference type="Proteomes" id="UP001216510"/>
    </source>
</evidence>
<accession>A0ABY8BAN3</accession>
<dbReference type="RefSeq" id="WP_277415675.1">
    <property type="nucleotide sequence ID" value="NZ_CP119083.1"/>
</dbReference>
<dbReference type="EMBL" id="CP119083">
    <property type="protein sequence ID" value="WEF32960.1"/>
    <property type="molecule type" value="Genomic_DNA"/>
</dbReference>
<dbReference type="Proteomes" id="UP001216510">
    <property type="component" value="Chromosome"/>
</dbReference>
<protein>
    <submittedName>
        <fullName evidence="2">Uncharacterized protein</fullName>
    </submittedName>
</protein>
<keyword evidence="1" id="KW-0732">Signal</keyword>
<sequence>MIKTKKFASALALACAALASQAAMAEDISNPIEAIEITEGAPASSAA</sequence>
<evidence type="ECO:0000313" key="2">
    <source>
        <dbReference type="EMBL" id="WEF32960.1"/>
    </source>
</evidence>
<feature type="chain" id="PRO_5046605231" evidence="1">
    <location>
        <begin position="26"/>
        <end position="47"/>
    </location>
</feature>
<gene>
    <name evidence="2" type="ORF">PX653_26810</name>
</gene>
<keyword evidence="3" id="KW-1185">Reference proteome</keyword>
<evidence type="ECO:0000256" key="1">
    <source>
        <dbReference type="SAM" id="SignalP"/>
    </source>
</evidence>
<reference evidence="2 3" key="1">
    <citation type="submission" date="2023-02" db="EMBL/GenBank/DDBJ databases">
        <title>Gemone sequence of Telluria chitinolytica ACM 3522T.</title>
        <authorList>
            <person name="Frediansyah A."/>
            <person name="Miess H."/>
            <person name="Gross H."/>
        </authorList>
    </citation>
    <scope>NUCLEOTIDE SEQUENCE [LARGE SCALE GENOMIC DNA]</scope>
    <source>
        <strain evidence="2 3">ACM 3522</strain>
    </source>
</reference>
<organism evidence="2 3">
    <name type="scientific">Pseudoduganella chitinolytica</name>
    <dbReference type="NCBI Taxonomy" id="34070"/>
    <lineage>
        <taxon>Bacteria</taxon>
        <taxon>Pseudomonadati</taxon>
        <taxon>Pseudomonadota</taxon>
        <taxon>Betaproteobacteria</taxon>
        <taxon>Burkholderiales</taxon>
        <taxon>Oxalobacteraceae</taxon>
        <taxon>Telluria group</taxon>
        <taxon>Pseudoduganella</taxon>
    </lineage>
</organism>